<dbReference type="EnsemblMetazoa" id="AARA005685-RA">
    <property type="protein sequence ID" value="AARA005685-PA"/>
    <property type="gene ID" value="AARA005685"/>
</dbReference>
<evidence type="ECO:0000313" key="1">
    <source>
        <dbReference type="EnsemblMetazoa" id="AARA005685-PA"/>
    </source>
</evidence>
<dbReference type="RefSeq" id="XP_040157593.1">
    <property type="nucleotide sequence ID" value="XM_040301659.1"/>
</dbReference>
<dbReference type="GO" id="GO:0051225">
    <property type="term" value="P:spindle assembly"/>
    <property type="evidence" value="ECO:0007669"/>
    <property type="project" value="InterPro"/>
</dbReference>
<protein>
    <submittedName>
        <fullName evidence="1">Uncharacterized protein</fullName>
    </submittedName>
</protein>
<sequence length="630" mass="73137">MDEIMRFKAWATKLGCPPEKIPPDDTLKKSFRGEQSTMFHHIMEKVRSRQEIEAMRRNVLTHKLQIYKKMDSIVANASFNTLPVELQRYMKVQKLKKKIDETRHRIKQSVGSFDSFNLQIKEKNIQKLQLMNKQEELYAKVSLYLAHETTLKASLEKEAQLAQRIERIMPIKRSDTCRPDTAEKAIERCIELLARFYDSFQDQNQEAGCALQEKLWADLREALRGIPNHLLWNVLLAIKDRHLREIAEHENRRDETEHGVTLSDLDLLQTSMTKMYTSHVNVFLDVVSSRNKVNAARVEYLAKYTPSANELEAKMALLNVMDDEAEEALEEYLVQWNSREYNQGQIDYMVRECERKRQELHAYTQRVQNHEQLLGQLRGIYGQIEEISKHMEAELHQVRQIKQKVHYTKYVCQHTVHTMRQKSGNNHNTLNLSDHSFSRMDGTMLGGVGGTGGPTYSPAVLPSFVRELEVFRQIPIAKYVSHSKTILLSVEPNPAIFFELPAVLALLPCTGVSAEVSLKQFAELQELEQHAQGSTVDSCTVVAPACDHDQLEQRWKSNHGKICELLDKIETLTNSSRQTMDRVRLYYNFALANNLRKFVPPTKLFNGRSYREYENEYLMYYRMIYGFGAN</sequence>
<organism evidence="1 2">
    <name type="scientific">Anopheles arabiensis</name>
    <name type="common">Mosquito</name>
    <dbReference type="NCBI Taxonomy" id="7173"/>
    <lineage>
        <taxon>Eukaryota</taxon>
        <taxon>Metazoa</taxon>
        <taxon>Ecdysozoa</taxon>
        <taxon>Arthropoda</taxon>
        <taxon>Hexapoda</taxon>
        <taxon>Insecta</taxon>
        <taxon>Pterygota</taxon>
        <taxon>Neoptera</taxon>
        <taxon>Endopterygota</taxon>
        <taxon>Diptera</taxon>
        <taxon>Nematocera</taxon>
        <taxon>Culicoidea</taxon>
        <taxon>Culicidae</taxon>
        <taxon>Anophelinae</taxon>
        <taxon>Anopheles</taxon>
    </lineage>
</organism>
<dbReference type="KEGG" id="aara:120897051"/>
<name>A0A182HWK6_ANOAR</name>
<reference evidence="1" key="1">
    <citation type="submission" date="2022-08" db="UniProtKB">
        <authorList>
            <consortium name="EnsemblMetazoa"/>
        </authorList>
    </citation>
    <scope>IDENTIFICATION</scope>
    <source>
        <strain evidence="1">Dongola</strain>
    </source>
</reference>
<dbReference type="EMBL" id="APCN01001497">
    <property type="status" value="NOT_ANNOTATED_CDS"/>
    <property type="molecule type" value="Genomic_DNA"/>
</dbReference>
<keyword evidence="2" id="KW-1185">Reference proteome</keyword>
<dbReference type="GeneID" id="120897051"/>
<dbReference type="Proteomes" id="UP000075840">
    <property type="component" value="Unassembled WGS sequence"/>
</dbReference>
<dbReference type="VEuPathDB" id="VectorBase:AARA21_011016"/>
<proteinExistence type="predicted"/>
<dbReference type="Pfam" id="PF14817">
    <property type="entry name" value="HAUS5"/>
    <property type="match status" value="1"/>
</dbReference>
<dbReference type="VEuPathDB" id="VectorBase:AARA005685"/>
<accession>A0A182HWK6</accession>
<dbReference type="AlphaFoldDB" id="A0A182HWK6"/>
<evidence type="ECO:0000313" key="2">
    <source>
        <dbReference type="Proteomes" id="UP000075840"/>
    </source>
</evidence>
<dbReference type="CTD" id="36364"/>
<dbReference type="GO" id="GO:0070652">
    <property type="term" value="C:HAUS complex"/>
    <property type="evidence" value="ECO:0007669"/>
    <property type="project" value="InterPro"/>
</dbReference>
<dbReference type="InterPro" id="IPR029131">
    <property type="entry name" value="HAUS5"/>
</dbReference>